<feature type="chain" id="PRO_5013324985" evidence="1">
    <location>
        <begin position="20"/>
        <end position="197"/>
    </location>
</feature>
<evidence type="ECO:0000313" key="2">
    <source>
        <dbReference type="EMBL" id="MAA14973.1"/>
    </source>
</evidence>
<protein>
    <submittedName>
        <fullName evidence="2">Lipocalin</fullName>
    </submittedName>
</protein>
<reference evidence="2" key="1">
    <citation type="journal article" date="2017" name="Parasit. Vectors">
        <title>Sialotranscriptomics of Rhipicephalus zambeziensis reveals intricate expression profiles of secretory proteins and suggests tight temporal transcriptional regulation during blood-feeding.</title>
        <authorList>
            <person name="de Castro M.H."/>
            <person name="de Klerk D."/>
            <person name="Pienaar R."/>
            <person name="Rees D.J.G."/>
            <person name="Mans B.J."/>
        </authorList>
    </citation>
    <scope>NUCLEOTIDE SEQUENCE</scope>
    <source>
        <tissue evidence="2">Salivary glands</tissue>
    </source>
</reference>
<dbReference type="EMBL" id="GFPF01003827">
    <property type="protein sequence ID" value="MAA14973.1"/>
    <property type="molecule type" value="Transcribed_RNA"/>
</dbReference>
<dbReference type="Gene3D" id="2.40.128.20">
    <property type="match status" value="1"/>
</dbReference>
<dbReference type="InterPro" id="IPR012674">
    <property type="entry name" value="Calycin"/>
</dbReference>
<dbReference type="AlphaFoldDB" id="A0A224YL66"/>
<dbReference type="GO" id="GO:0043176">
    <property type="term" value="F:amine binding"/>
    <property type="evidence" value="ECO:0007669"/>
    <property type="project" value="InterPro"/>
</dbReference>
<keyword evidence="1" id="KW-0732">Signal</keyword>
<proteinExistence type="predicted"/>
<feature type="signal peptide" evidence="1">
    <location>
        <begin position="1"/>
        <end position="19"/>
    </location>
</feature>
<name>A0A224YL66_9ACAR</name>
<sequence>MVLTLAVAFFILGADAVSAMFKGANCQEHTDGWAFMTGREPMYLTERNFNTDLQNRNITECVSAETRNDDRVSHVIEQSITYHNKSSNKWITFQKNFTAGAWGYGSTAINFFSAVGPGGINMTYLVLTVEENCLVAKLLYRSNQRLRACEMWVRRSYFGGSASSDCCDRLYKSACDKTVQVLYDETECSHMEEIKNG</sequence>
<dbReference type="GO" id="GO:0030682">
    <property type="term" value="P:symbiont-mediated perturbation of host defenses"/>
    <property type="evidence" value="ECO:0007669"/>
    <property type="project" value="InterPro"/>
</dbReference>
<dbReference type="Pfam" id="PF02098">
    <property type="entry name" value="His_binding"/>
    <property type="match status" value="1"/>
</dbReference>
<dbReference type="SUPFAM" id="SSF50814">
    <property type="entry name" value="Lipocalins"/>
    <property type="match status" value="1"/>
</dbReference>
<organism evidence="2">
    <name type="scientific">Rhipicephalus zambeziensis</name>
    <dbReference type="NCBI Taxonomy" id="60191"/>
    <lineage>
        <taxon>Eukaryota</taxon>
        <taxon>Metazoa</taxon>
        <taxon>Ecdysozoa</taxon>
        <taxon>Arthropoda</taxon>
        <taxon>Chelicerata</taxon>
        <taxon>Arachnida</taxon>
        <taxon>Acari</taxon>
        <taxon>Parasitiformes</taxon>
        <taxon>Ixodida</taxon>
        <taxon>Ixodoidea</taxon>
        <taxon>Ixodidae</taxon>
        <taxon>Rhipicephalinae</taxon>
        <taxon>Rhipicephalus</taxon>
        <taxon>Rhipicephalus</taxon>
    </lineage>
</organism>
<dbReference type="InterPro" id="IPR002970">
    <property type="entry name" value="Tick_his-bd"/>
</dbReference>
<accession>A0A224YL66</accession>
<evidence type="ECO:0000256" key="1">
    <source>
        <dbReference type="SAM" id="SignalP"/>
    </source>
</evidence>